<dbReference type="SUPFAM" id="SSF51246">
    <property type="entry name" value="Rudiment single hybrid motif"/>
    <property type="match status" value="1"/>
</dbReference>
<dbReference type="SMART" id="SM01209">
    <property type="entry name" value="GARS_A"/>
    <property type="match status" value="1"/>
</dbReference>
<dbReference type="InterPro" id="IPR016185">
    <property type="entry name" value="PreATP-grasp_dom_sf"/>
</dbReference>
<dbReference type="FunFam" id="3.90.650.10:FF:000007">
    <property type="entry name" value="Trifunctional purine biosynthetic protein adenosine-3"/>
    <property type="match status" value="1"/>
</dbReference>
<dbReference type="InterPro" id="IPR020562">
    <property type="entry name" value="PRibGlycinamide_synth_N"/>
</dbReference>
<dbReference type="STRING" id="984486.A0A1E3R0C6"/>
<dbReference type="PANTHER" id="PTHR10520:SF12">
    <property type="entry name" value="TRIFUNCTIONAL PURINE BIOSYNTHETIC PROTEIN ADENOSINE-3"/>
    <property type="match status" value="1"/>
</dbReference>
<dbReference type="SUPFAM" id="SSF56059">
    <property type="entry name" value="Glutathione synthetase ATP-binding domain-like"/>
    <property type="match status" value="1"/>
</dbReference>
<dbReference type="InterPro" id="IPR010918">
    <property type="entry name" value="PurM-like_C_dom"/>
</dbReference>
<comment type="function">
    <text evidence="13">Catalyzes the second and fifth step in the 'de novo' purine biosynthesis pathway; contains phosphoribosylamine--glycine ligase (GARS) and phosphoribosylformylglycinamidine cyclo-ligase (AIRS) activities.</text>
</comment>
<dbReference type="InterPro" id="IPR011761">
    <property type="entry name" value="ATP-grasp"/>
</dbReference>
<dbReference type="InterPro" id="IPR020561">
    <property type="entry name" value="PRibGlycinamid_synth_ATP-grasp"/>
</dbReference>
<dbReference type="PROSITE" id="PS50975">
    <property type="entry name" value="ATP_GRASP"/>
    <property type="match status" value="1"/>
</dbReference>
<dbReference type="EMBL" id="KV454426">
    <property type="protein sequence ID" value="ODQ82827.1"/>
    <property type="molecule type" value="Genomic_DNA"/>
</dbReference>
<evidence type="ECO:0000256" key="6">
    <source>
        <dbReference type="ARBA" id="ARBA00022723"/>
    </source>
</evidence>
<dbReference type="Gene3D" id="3.30.470.20">
    <property type="entry name" value="ATP-grasp fold, B domain"/>
    <property type="match status" value="1"/>
</dbReference>
<evidence type="ECO:0000259" key="18">
    <source>
        <dbReference type="PROSITE" id="PS50975"/>
    </source>
</evidence>
<dbReference type="NCBIfam" id="TIGR00878">
    <property type="entry name" value="purM"/>
    <property type="match status" value="1"/>
</dbReference>
<keyword evidence="9 17" id="KW-0067">ATP-binding</keyword>
<accession>A0A1E3R0C6</accession>
<dbReference type="GO" id="GO:0005524">
    <property type="term" value="F:ATP binding"/>
    <property type="evidence" value="ECO:0007669"/>
    <property type="project" value="UniProtKB-UniRule"/>
</dbReference>
<evidence type="ECO:0000256" key="11">
    <source>
        <dbReference type="ARBA" id="ARBA00023211"/>
    </source>
</evidence>
<keyword evidence="8" id="KW-0658">Purine biosynthesis</keyword>
<dbReference type="SUPFAM" id="SSF52440">
    <property type="entry name" value="PreATP-grasp domain"/>
    <property type="match status" value="1"/>
</dbReference>
<dbReference type="PROSITE" id="PS00184">
    <property type="entry name" value="GARS"/>
    <property type="match status" value="1"/>
</dbReference>
<evidence type="ECO:0000256" key="14">
    <source>
        <dbReference type="ARBA" id="ARBA00029444"/>
    </source>
</evidence>
<evidence type="ECO:0000256" key="10">
    <source>
        <dbReference type="ARBA" id="ARBA00022842"/>
    </source>
</evidence>
<protein>
    <recommendedName>
        <fullName evidence="18">ATP-grasp domain-containing protein</fullName>
    </recommendedName>
</protein>
<dbReference type="InterPro" id="IPR020559">
    <property type="entry name" value="PRibGlycinamide_synth_CS"/>
</dbReference>
<comment type="pathway">
    <text evidence="2">Purine metabolism; IMP biosynthesis via de novo pathway; 5-amino-1-(5-phospho-D-ribosyl)imidazole from N(2)-formyl-N(1)-(5-phospho-D-ribosyl)glycinamide: step 2/2.</text>
</comment>
<dbReference type="InterPro" id="IPR037123">
    <property type="entry name" value="PRibGlycinamide_synth_C_sf"/>
</dbReference>
<evidence type="ECO:0000256" key="17">
    <source>
        <dbReference type="PROSITE-ProRule" id="PRU00409"/>
    </source>
</evidence>
<sequence>MSLNILVVGNGGREHALVWRLAQSASVAKIYVAPGNGGTQLSSKVENIAIGSSQADFPALVKFATTHDIGLVVPGPEQPLVEGITGHFAKVGIPVFGPSAKAAVMEGSKTFSKDFMKKHGIPTAAFQNFTDYEQAKNYVASVPHNVVIKASGIAAGKGVLIPLTKEEAYAALKEIMIDRAFGSAGDEVVVEEFLEGDELSILSFSDGYTQIDLPPAQDHKRIGNGDSGLNTGGMGAYAPAPLATPQLIQEIRDSILQPTIDGMRRDGFPFVGVLFTGIMVTKTGPKCLEYNVRFGDPETQTVLPLLSDDTDFAQVLLACAEHRLDSVTLKITPNKFATTVVMAAGGYPEAYTKGDEITVKLPLPKDTYIFHAGTTTKDGKVVTAGGRVIAATATAATLEEAVRKAYVGVEHVSFAGKYNRTDIAHRAFRDAATVSTGITYAEAGVSVDNGNLLVEQIKQKVKSTARPGADSDIGGFGGVFDLKAAGYQTDETLLVAATDGVGTKLRIAQIMNIHDTVGIDLVAMNVNDLVVQGAEPLLFLDYFATGKLDIEVAASFVKGVADGCIQAGCALVGGETSEMPGMYEVGHYDTNGTAVGAVNKNQILPKMESMAVGDVVLGLKSNGIHSNGYSLVRKIIEKSGASYFDKAPWVEDDTTTIGQEVLIPTRIYVKQLLKSLKANLITGLAHITGGGLVENIPRALPKHLSARIDMNTFVVPEIFKWFGKAGGVPVEDILKTFNLGVGMVLIVKPENVAEVIANLTAEGETVYTIGQLEAREGEMPGCVVDNSEGLY</sequence>
<dbReference type="FunFam" id="3.30.1330.10:FF:000001">
    <property type="entry name" value="Phosphoribosylformylglycinamidine cyclo-ligase"/>
    <property type="match status" value="1"/>
</dbReference>
<reference evidence="20" key="1">
    <citation type="submission" date="2016-05" db="EMBL/GenBank/DDBJ databases">
        <title>Comparative genomics of biotechnologically important yeasts.</title>
        <authorList>
            <consortium name="DOE Joint Genome Institute"/>
            <person name="Riley R."/>
            <person name="Haridas S."/>
            <person name="Wolfe K.H."/>
            <person name="Lopes M.R."/>
            <person name="Hittinger C.T."/>
            <person name="Goker M."/>
            <person name="Salamov A."/>
            <person name="Wisecaver J."/>
            <person name="Long T.M."/>
            <person name="Aerts A.L."/>
            <person name="Barry K."/>
            <person name="Choi C."/>
            <person name="Clum A."/>
            <person name="Coughlan A.Y."/>
            <person name="Deshpande S."/>
            <person name="Douglass A.P."/>
            <person name="Hanson S.J."/>
            <person name="Klenk H.-P."/>
            <person name="Labutti K."/>
            <person name="Lapidus A."/>
            <person name="Lindquist E."/>
            <person name="Lipzen A."/>
            <person name="Meier-Kolthoff J.P."/>
            <person name="Ohm R.A."/>
            <person name="Otillar R.P."/>
            <person name="Pangilinan J."/>
            <person name="Peng Y."/>
            <person name="Rokas A."/>
            <person name="Rosa C.A."/>
            <person name="Scheuner C."/>
            <person name="Sibirny A.A."/>
            <person name="Slot J.C."/>
            <person name="Stielow J.B."/>
            <person name="Sun H."/>
            <person name="Kurtzman C.P."/>
            <person name="Blackwell M."/>
            <person name="Grigoriev I.V."/>
            <person name="Jeffries T.W."/>
        </authorList>
    </citation>
    <scope>NUCLEOTIDE SEQUENCE [LARGE SCALE GENOMIC DNA]</scope>
    <source>
        <strain evidence="20">NRRL Y-12698</strain>
    </source>
</reference>
<dbReference type="HAMAP" id="MF_00138">
    <property type="entry name" value="GARS"/>
    <property type="match status" value="1"/>
</dbReference>
<dbReference type="InterPro" id="IPR011054">
    <property type="entry name" value="Rudment_hybrid_motif"/>
</dbReference>
<evidence type="ECO:0000313" key="19">
    <source>
        <dbReference type="EMBL" id="ODQ82827.1"/>
    </source>
</evidence>
<dbReference type="SMART" id="SM01210">
    <property type="entry name" value="GARS_C"/>
    <property type="match status" value="1"/>
</dbReference>
<evidence type="ECO:0000256" key="1">
    <source>
        <dbReference type="ARBA" id="ARBA00001946"/>
    </source>
</evidence>
<evidence type="ECO:0000256" key="4">
    <source>
        <dbReference type="ARBA" id="ARBA00007423"/>
    </source>
</evidence>
<dbReference type="GO" id="GO:0046084">
    <property type="term" value="P:adenine biosynthetic process"/>
    <property type="evidence" value="ECO:0007669"/>
    <property type="project" value="TreeGrafter"/>
</dbReference>
<dbReference type="FunFam" id="3.40.50.20:FF:000006">
    <property type="entry name" value="Phosphoribosylamine--glycine ligase, chloroplastic"/>
    <property type="match status" value="1"/>
</dbReference>
<proteinExistence type="inferred from homology"/>
<dbReference type="AlphaFoldDB" id="A0A1E3R0C6"/>
<keyword evidence="5" id="KW-0436">Ligase</keyword>
<dbReference type="Pfam" id="PF02843">
    <property type="entry name" value="GARS_C"/>
    <property type="match status" value="1"/>
</dbReference>
<dbReference type="SUPFAM" id="SSF55326">
    <property type="entry name" value="PurM N-terminal domain-like"/>
    <property type="match status" value="1"/>
</dbReference>
<evidence type="ECO:0000256" key="15">
    <source>
        <dbReference type="ARBA" id="ARBA00047843"/>
    </source>
</evidence>
<comment type="pathway">
    <text evidence="3">Purine metabolism; IMP biosynthesis via de novo pathway; N(1)-(5-phospho-D-ribosyl)glycinamide from 5-phospho-alpha-D-ribose 1-diphosphate: step 2/2.</text>
</comment>
<comment type="catalytic activity">
    <reaction evidence="15">
        <text>5-phospho-beta-D-ribosylamine + glycine + ATP = N(1)-(5-phospho-beta-D-ribosyl)glycinamide + ADP + phosphate + H(+)</text>
        <dbReference type="Rhea" id="RHEA:17453"/>
        <dbReference type="ChEBI" id="CHEBI:15378"/>
        <dbReference type="ChEBI" id="CHEBI:30616"/>
        <dbReference type="ChEBI" id="CHEBI:43474"/>
        <dbReference type="ChEBI" id="CHEBI:57305"/>
        <dbReference type="ChEBI" id="CHEBI:58681"/>
        <dbReference type="ChEBI" id="CHEBI:143788"/>
        <dbReference type="ChEBI" id="CHEBI:456216"/>
        <dbReference type="EC" id="6.3.4.13"/>
    </reaction>
</comment>
<dbReference type="CDD" id="cd02196">
    <property type="entry name" value="PurM"/>
    <property type="match status" value="1"/>
</dbReference>
<dbReference type="Gene3D" id="3.40.50.20">
    <property type="match status" value="1"/>
</dbReference>
<keyword evidence="6" id="KW-0479">Metal-binding</keyword>
<comment type="catalytic activity">
    <reaction evidence="16">
        <text>2-formamido-N(1)-(5-O-phospho-beta-D-ribosyl)acetamidine + ATP = 5-amino-1-(5-phospho-beta-D-ribosyl)imidazole + ADP + phosphate + H(+)</text>
        <dbReference type="Rhea" id="RHEA:23032"/>
        <dbReference type="ChEBI" id="CHEBI:15378"/>
        <dbReference type="ChEBI" id="CHEBI:30616"/>
        <dbReference type="ChEBI" id="CHEBI:43474"/>
        <dbReference type="ChEBI" id="CHEBI:137981"/>
        <dbReference type="ChEBI" id="CHEBI:147287"/>
        <dbReference type="ChEBI" id="CHEBI:456216"/>
        <dbReference type="EC" id="6.3.3.1"/>
    </reaction>
</comment>
<dbReference type="FunFam" id="3.30.1490.20:FF:000006">
    <property type="entry name" value="phosphoribosylamine--glycine ligase, chloroplastic-like"/>
    <property type="match status" value="1"/>
</dbReference>
<dbReference type="GO" id="GO:0006189">
    <property type="term" value="P:'de novo' IMP biosynthetic process"/>
    <property type="evidence" value="ECO:0007669"/>
    <property type="project" value="UniProtKB-UniPathway"/>
</dbReference>
<dbReference type="InterPro" id="IPR036676">
    <property type="entry name" value="PurM-like_C_sf"/>
</dbReference>
<dbReference type="FunFam" id="3.90.600.10:FF:000001">
    <property type="entry name" value="Trifunctional purine biosynthetic protein adenosine-3"/>
    <property type="match status" value="1"/>
</dbReference>
<evidence type="ECO:0000256" key="2">
    <source>
        <dbReference type="ARBA" id="ARBA00004686"/>
    </source>
</evidence>
<comment type="similarity">
    <text evidence="14">In the C-terminal section; belongs to the AIR synthase family.</text>
</comment>
<dbReference type="PANTHER" id="PTHR10520">
    <property type="entry name" value="TRIFUNCTIONAL PURINE BIOSYNTHETIC PROTEIN ADENOSINE-3-RELATED"/>
    <property type="match status" value="1"/>
</dbReference>
<dbReference type="GO" id="GO:0046872">
    <property type="term" value="F:metal ion binding"/>
    <property type="evidence" value="ECO:0007669"/>
    <property type="project" value="UniProtKB-KW"/>
</dbReference>
<comment type="cofactor">
    <cofactor evidence="1">
        <name>Mg(2+)</name>
        <dbReference type="ChEBI" id="CHEBI:18420"/>
    </cofactor>
</comment>
<dbReference type="InterPro" id="IPR004733">
    <property type="entry name" value="PurM_cligase"/>
</dbReference>
<dbReference type="Gene3D" id="3.30.1330.10">
    <property type="entry name" value="PurM-like, N-terminal domain"/>
    <property type="match status" value="1"/>
</dbReference>
<dbReference type="HAMAP" id="MF_00741">
    <property type="entry name" value="AIRS"/>
    <property type="match status" value="1"/>
</dbReference>
<dbReference type="Pfam" id="PF00586">
    <property type="entry name" value="AIRS"/>
    <property type="match status" value="1"/>
</dbReference>
<dbReference type="InterPro" id="IPR036921">
    <property type="entry name" value="PurM-like_N_sf"/>
</dbReference>
<dbReference type="InterPro" id="IPR020560">
    <property type="entry name" value="PRibGlycinamide_synth_C-dom"/>
</dbReference>
<evidence type="ECO:0000256" key="12">
    <source>
        <dbReference type="ARBA" id="ARBA00023268"/>
    </source>
</evidence>
<dbReference type="UniPathway" id="UPA00074">
    <property type="reaction ID" value="UER00125"/>
</dbReference>
<dbReference type="GeneID" id="30150523"/>
<keyword evidence="7 17" id="KW-0547">Nucleotide-binding</keyword>
<dbReference type="Gene3D" id="3.90.650.10">
    <property type="entry name" value="PurM-like C-terminal domain"/>
    <property type="match status" value="1"/>
</dbReference>
<keyword evidence="10" id="KW-0460">Magnesium</keyword>
<evidence type="ECO:0000256" key="13">
    <source>
        <dbReference type="ARBA" id="ARBA00029388"/>
    </source>
</evidence>
<dbReference type="Pfam" id="PF02769">
    <property type="entry name" value="AIRS_C"/>
    <property type="match status" value="1"/>
</dbReference>
<evidence type="ECO:0000256" key="9">
    <source>
        <dbReference type="ARBA" id="ARBA00022840"/>
    </source>
</evidence>
<evidence type="ECO:0000256" key="8">
    <source>
        <dbReference type="ARBA" id="ARBA00022755"/>
    </source>
</evidence>
<keyword evidence="12" id="KW-0511">Multifunctional enzyme</keyword>
<comment type="similarity">
    <text evidence="4">In the N-terminal section; belongs to the GARS family.</text>
</comment>
<dbReference type="GO" id="GO:0004637">
    <property type="term" value="F:phosphoribosylamine-glycine ligase activity"/>
    <property type="evidence" value="ECO:0007669"/>
    <property type="project" value="UniProtKB-EC"/>
</dbReference>
<organism evidence="19 20">
    <name type="scientific">Babjeviella inositovora NRRL Y-12698</name>
    <dbReference type="NCBI Taxonomy" id="984486"/>
    <lineage>
        <taxon>Eukaryota</taxon>
        <taxon>Fungi</taxon>
        <taxon>Dikarya</taxon>
        <taxon>Ascomycota</taxon>
        <taxon>Saccharomycotina</taxon>
        <taxon>Pichiomycetes</taxon>
        <taxon>Serinales incertae sedis</taxon>
        <taxon>Babjeviella</taxon>
    </lineage>
</organism>
<dbReference type="GO" id="GO:0005829">
    <property type="term" value="C:cytosol"/>
    <property type="evidence" value="ECO:0007669"/>
    <property type="project" value="TreeGrafter"/>
</dbReference>
<dbReference type="InterPro" id="IPR016188">
    <property type="entry name" value="PurM-like_N"/>
</dbReference>
<dbReference type="Proteomes" id="UP000094336">
    <property type="component" value="Unassembled WGS sequence"/>
</dbReference>
<keyword evidence="20" id="KW-1185">Reference proteome</keyword>
<evidence type="ECO:0000256" key="5">
    <source>
        <dbReference type="ARBA" id="ARBA00022598"/>
    </source>
</evidence>
<evidence type="ECO:0000256" key="16">
    <source>
        <dbReference type="ARBA" id="ARBA00049057"/>
    </source>
</evidence>
<evidence type="ECO:0000256" key="7">
    <source>
        <dbReference type="ARBA" id="ARBA00022741"/>
    </source>
</evidence>
<dbReference type="InterPro" id="IPR013815">
    <property type="entry name" value="ATP_grasp_subdomain_1"/>
</dbReference>
<dbReference type="Gene3D" id="3.90.600.10">
    <property type="entry name" value="Phosphoribosylglycinamide synthetase, C-terminal domain"/>
    <property type="match status" value="1"/>
</dbReference>
<dbReference type="Pfam" id="PF02844">
    <property type="entry name" value="GARS_N"/>
    <property type="match status" value="1"/>
</dbReference>
<dbReference type="GO" id="GO:0004641">
    <property type="term" value="F:phosphoribosylformylglycinamidine cyclo-ligase activity"/>
    <property type="evidence" value="ECO:0007669"/>
    <property type="project" value="UniProtKB-EC"/>
</dbReference>
<dbReference type="Gene3D" id="3.30.1490.20">
    <property type="entry name" value="ATP-grasp fold, A domain"/>
    <property type="match status" value="1"/>
</dbReference>
<name>A0A1E3R0C6_9ASCO</name>
<keyword evidence="11" id="KW-0464">Manganese</keyword>
<dbReference type="RefSeq" id="XP_018988155.1">
    <property type="nucleotide sequence ID" value="XM_019132670.1"/>
</dbReference>
<dbReference type="OrthoDB" id="2018833at2759"/>
<dbReference type="SUPFAM" id="SSF56042">
    <property type="entry name" value="PurM C-terminal domain-like"/>
    <property type="match status" value="1"/>
</dbReference>
<evidence type="ECO:0000256" key="3">
    <source>
        <dbReference type="ARBA" id="ARBA00005174"/>
    </source>
</evidence>
<dbReference type="FunFam" id="3.30.470.20:FF:000018">
    <property type="entry name" value="Trifunctional purine biosynthetic protein adenosine-3"/>
    <property type="match status" value="1"/>
</dbReference>
<feature type="domain" description="ATP-grasp" evidence="18">
    <location>
        <begin position="113"/>
        <end position="321"/>
    </location>
</feature>
<dbReference type="NCBIfam" id="TIGR00877">
    <property type="entry name" value="purD"/>
    <property type="match status" value="1"/>
</dbReference>
<gene>
    <name evidence="19" type="ORF">BABINDRAFT_77315</name>
</gene>
<evidence type="ECO:0000313" key="20">
    <source>
        <dbReference type="Proteomes" id="UP000094336"/>
    </source>
</evidence>
<dbReference type="InterPro" id="IPR000115">
    <property type="entry name" value="PRibGlycinamide_synth"/>
</dbReference>
<dbReference type="Pfam" id="PF01071">
    <property type="entry name" value="GARS_A"/>
    <property type="match status" value="1"/>
</dbReference>